<evidence type="ECO:0000313" key="7">
    <source>
        <dbReference type="Proteomes" id="UP000787472"/>
    </source>
</evidence>
<dbReference type="InterPro" id="IPR001129">
    <property type="entry name" value="Membr-assoc_MAPEG"/>
</dbReference>
<keyword evidence="4 5" id="KW-0472">Membrane</keyword>
<proteinExistence type="predicted"/>
<dbReference type="Gene3D" id="1.20.120.550">
    <property type="entry name" value="Membrane associated eicosanoid/glutathione metabolism-like domain"/>
    <property type="match status" value="1"/>
</dbReference>
<reference evidence="6" key="1">
    <citation type="submission" date="2020-03" db="EMBL/GenBank/DDBJ databases">
        <authorList>
            <person name="Guo F."/>
        </authorList>
    </citation>
    <scope>NUCLEOTIDE SEQUENCE</scope>
    <source>
        <strain evidence="6">JCM 30134</strain>
    </source>
</reference>
<feature type="transmembrane region" description="Helical" evidence="5">
    <location>
        <begin position="54"/>
        <end position="74"/>
    </location>
</feature>
<feature type="transmembrane region" description="Helical" evidence="5">
    <location>
        <begin position="6"/>
        <end position="33"/>
    </location>
</feature>
<dbReference type="EMBL" id="JAAONZ010000015">
    <property type="protein sequence ID" value="NHO67180.1"/>
    <property type="molecule type" value="Genomic_DNA"/>
</dbReference>
<sequence>MFEISVFYYVVCTLYIFLEVESTLALVSAWLFVVSRIFQAVVHITYNKAPYRMLVFAISILCELFLWVGFIVSLS</sequence>
<dbReference type="GO" id="GO:0016020">
    <property type="term" value="C:membrane"/>
    <property type="evidence" value="ECO:0007669"/>
    <property type="project" value="UniProtKB-SubCell"/>
</dbReference>
<evidence type="ECO:0000256" key="2">
    <source>
        <dbReference type="ARBA" id="ARBA00022692"/>
    </source>
</evidence>
<dbReference type="Pfam" id="PF01124">
    <property type="entry name" value="MAPEG"/>
    <property type="match status" value="1"/>
</dbReference>
<comment type="subcellular location">
    <subcellularLocation>
        <location evidence="1">Membrane</location>
    </subcellularLocation>
</comment>
<keyword evidence="3 5" id="KW-1133">Transmembrane helix</keyword>
<evidence type="ECO:0000256" key="5">
    <source>
        <dbReference type="SAM" id="Phobius"/>
    </source>
</evidence>
<dbReference type="Proteomes" id="UP000787472">
    <property type="component" value="Unassembled WGS sequence"/>
</dbReference>
<evidence type="ECO:0000256" key="1">
    <source>
        <dbReference type="ARBA" id="ARBA00004370"/>
    </source>
</evidence>
<comment type="caution">
    <text evidence="6">The sequence shown here is derived from an EMBL/GenBank/DDBJ whole genome shotgun (WGS) entry which is preliminary data.</text>
</comment>
<keyword evidence="7" id="KW-1185">Reference proteome</keyword>
<evidence type="ECO:0000313" key="6">
    <source>
        <dbReference type="EMBL" id="NHO67180.1"/>
    </source>
</evidence>
<dbReference type="InterPro" id="IPR023352">
    <property type="entry name" value="MAPEG-like_dom_sf"/>
</dbReference>
<evidence type="ECO:0000256" key="4">
    <source>
        <dbReference type="ARBA" id="ARBA00023136"/>
    </source>
</evidence>
<gene>
    <name evidence="6" type="ORF">G8770_16650</name>
</gene>
<keyword evidence="2 5" id="KW-0812">Transmembrane</keyword>
<evidence type="ECO:0000256" key="3">
    <source>
        <dbReference type="ARBA" id="ARBA00022989"/>
    </source>
</evidence>
<dbReference type="SUPFAM" id="SSF161084">
    <property type="entry name" value="MAPEG domain-like"/>
    <property type="match status" value="1"/>
</dbReference>
<dbReference type="AlphaFoldDB" id="A0A9E5MMX8"/>
<organism evidence="6 7">
    <name type="scientific">Pseudomaricurvus hydrocarbonicus</name>
    <dbReference type="NCBI Taxonomy" id="1470433"/>
    <lineage>
        <taxon>Bacteria</taxon>
        <taxon>Pseudomonadati</taxon>
        <taxon>Pseudomonadota</taxon>
        <taxon>Gammaproteobacteria</taxon>
        <taxon>Cellvibrionales</taxon>
        <taxon>Cellvibrionaceae</taxon>
        <taxon>Pseudomaricurvus</taxon>
    </lineage>
</organism>
<accession>A0A9E5MMX8</accession>
<name>A0A9E5MMX8_9GAMM</name>
<protein>
    <submittedName>
        <fullName evidence="6">MAPEG family protein</fullName>
    </submittedName>
</protein>